<gene>
    <name evidence="1" type="primary">Hypp2054</name>
    <name evidence="1" type="ORF">BLAG_LOCUS16143</name>
</gene>
<sequence length="163" mass="17942">MRTLNSDCNCFSQHGGCAMPYVLNTEGNAPAKYEEDASGQYTCPKGYQQYGDLCTKVLAFGKSYSNPPEIIDMDFATAKTKCEGLGAKASIASMRDLANPNIMKATEDCLVDPLHGQADRDLLMDDSNSCVRLVSGEWGQQFRACPCRDKRNKMIICFLTQEA</sequence>
<protein>
    <submittedName>
        <fullName evidence="1">Hypp2054 protein</fullName>
    </submittedName>
</protein>
<dbReference type="Proteomes" id="UP000838412">
    <property type="component" value="Chromosome 3"/>
</dbReference>
<name>A0A8J9ZNG6_BRALA</name>
<dbReference type="EMBL" id="OV696688">
    <property type="protein sequence ID" value="CAH1258640.1"/>
    <property type="molecule type" value="Genomic_DNA"/>
</dbReference>
<evidence type="ECO:0000313" key="2">
    <source>
        <dbReference type="Proteomes" id="UP000838412"/>
    </source>
</evidence>
<dbReference type="OrthoDB" id="10064655at2759"/>
<organism evidence="1 2">
    <name type="scientific">Branchiostoma lanceolatum</name>
    <name type="common">Common lancelet</name>
    <name type="synonym">Amphioxus lanceolatum</name>
    <dbReference type="NCBI Taxonomy" id="7740"/>
    <lineage>
        <taxon>Eukaryota</taxon>
        <taxon>Metazoa</taxon>
        <taxon>Chordata</taxon>
        <taxon>Cephalochordata</taxon>
        <taxon>Leptocardii</taxon>
        <taxon>Amphioxiformes</taxon>
        <taxon>Branchiostomatidae</taxon>
        <taxon>Branchiostoma</taxon>
    </lineage>
</organism>
<keyword evidence="2" id="KW-1185">Reference proteome</keyword>
<dbReference type="AlphaFoldDB" id="A0A8J9ZNG6"/>
<accession>A0A8J9ZNG6</accession>
<proteinExistence type="predicted"/>
<reference evidence="1" key="1">
    <citation type="submission" date="2022-01" db="EMBL/GenBank/DDBJ databases">
        <authorList>
            <person name="Braso-Vives M."/>
        </authorList>
    </citation>
    <scope>NUCLEOTIDE SEQUENCE</scope>
</reference>
<evidence type="ECO:0000313" key="1">
    <source>
        <dbReference type="EMBL" id="CAH1258640.1"/>
    </source>
</evidence>